<proteinExistence type="predicted"/>
<evidence type="ECO:0000313" key="1">
    <source>
        <dbReference type="EMBL" id="KRR17809.1"/>
    </source>
</evidence>
<reference evidence="1 2" key="1">
    <citation type="submission" date="2014-03" db="EMBL/GenBank/DDBJ databases">
        <title>Bradyrhizobium valentinum sp. nov., isolated from effective nodules of Lupinus mariae-josephae, a lupine endemic of basic-lime soils in Eastern Spain.</title>
        <authorList>
            <person name="Duran D."/>
            <person name="Rey L."/>
            <person name="Navarro A."/>
            <person name="Busquets A."/>
            <person name="Imperial J."/>
            <person name="Ruiz-Argueso T."/>
        </authorList>
    </citation>
    <scope>NUCLEOTIDE SEQUENCE [LARGE SCALE GENOMIC DNA]</scope>
    <source>
        <strain evidence="1 2">CCBAU 23086</strain>
    </source>
</reference>
<dbReference type="Proteomes" id="UP000051660">
    <property type="component" value="Unassembled WGS sequence"/>
</dbReference>
<sequence>MILSANDSRTKKLVQDVLALRESRLTYASGNLVLWSRMAKFVNGSDTLAWRDCHCQATRLLTRCDL</sequence>
<accession>A0A0R3MD21</accession>
<organism evidence="1 2">
    <name type="scientific">Bradyrhizobium lablabi</name>
    <dbReference type="NCBI Taxonomy" id="722472"/>
    <lineage>
        <taxon>Bacteria</taxon>
        <taxon>Pseudomonadati</taxon>
        <taxon>Pseudomonadota</taxon>
        <taxon>Alphaproteobacteria</taxon>
        <taxon>Hyphomicrobiales</taxon>
        <taxon>Nitrobacteraceae</taxon>
        <taxon>Bradyrhizobium</taxon>
    </lineage>
</organism>
<dbReference type="AlphaFoldDB" id="A0A0R3MD21"/>
<dbReference type="Gene3D" id="3.40.190.10">
    <property type="entry name" value="Periplasmic binding protein-like II"/>
    <property type="match status" value="2"/>
</dbReference>
<name>A0A0R3MD21_9BRAD</name>
<dbReference type="EMBL" id="LLYB01000113">
    <property type="protein sequence ID" value="KRR17809.1"/>
    <property type="molecule type" value="Genomic_DNA"/>
</dbReference>
<comment type="caution">
    <text evidence="1">The sequence shown here is derived from an EMBL/GenBank/DDBJ whole genome shotgun (WGS) entry which is preliminary data.</text>
</comment>
<gene>
    <name evidence="1" type="ORF">CQ14_37595</name>
</gene>
<protein>
    <submittedName>
        <fullName evidence="1">Uncharacterized protein</fullName>
    </submittedName>
</protein>
<evidence type="ECO:0000313" key="2">
    <source>
        <dbReference type="Proteomes" id="UP000051660"/>
    </source>
</evidence>